<dbReference type="AlphaFoldDB" id="E7G7M9"/>
<keyword evidence="2" id="KW-1003">Cell membrane</keyword>
<feature type="transmembrane region" description="Helical" evidence="6">
    <location>
        <begin position="244"/>
        <end position="267"/>
    </location>
</feature>
<evidence type="ECO:0000256" key="4">
    <source>
        <dbReference type="ARBA" id="ARBA00022989"/>
    </source>
</evidence>
<dbReference type="NCBIfam" id="NF037997">
    <property type="entry name" value="Na_Pi_symport"/>
    <property type="match status" value="1"/>
</dbReference>
<name>E7G7M9_9FIRM</name>
<feature type="transmembrane region" description="Helical" evidence="6">
    <location>
        <begin position="84"/>
        <end position="102"/>
    </location>
</feature>
<dbReference type="GeneID" id="78231659"/>
<feature type="transmembrane region" description="Helical" evidence="6">
    <location>
        <begin position="279"/>
        <end position="297"/>
    </location>
</feature>
<evidence type="ECO:0000313" key="8">
    <source>
        <dbReference type="Proteomes" id="UP000003157"/>
    </source>
</evidence>
<dbReference type="eggNOG" id="COG1283">
    <property type="taxonomic scope" value="Bacteria"/>
</dbReference>
<dbReference type="GO" id="GO:0005886">
    <property type="term" value="C:plasma membrane"/>
    <property type="evidence" value="ECO:0007669"/>
    <property type="project" value="UniProtKB-SubCell"/>
</dbReference>
<dbReference type="PANTHER" id="PTHR10010:SF46">
    <property type="entry name" value="SODIUM-DEPENDENT PHOSPHATE TRANSPORT PROTEIN 2B"/>
    <property type="match status" value="1"/>
</dbReference>
<evidence type="ECO:0000256" key="6">
    <source>
        <dbReference type="SAM" id="Phobius"/>
    </source>
</evidence>
<keyword evidence="5 6" id="KW-0472">Membrane</keyword>
<keyword evidence="4 6" id="KW-1133">Transmembrane helix</keyword>
<feature type="transmembrane region" description="Helical" evidence="6">
    <location>
        <begin position="49"/>
        <end position="72"/>
    </location>
</feature>
<evidence type="ECO:0000313" key="7">
    <source>
        <dbReference type="EMBL" id="EFW05949.1"/>
    </source>
</evidence>
<gene>
    <name evidence="7" type="ORF">HMPREF9488_00767</name>
</gene>
<evidence type="ECO:0000256" key="1">
    <source>
        <dbReference type="ARBA" id="ARBA00004651"/>
    </source>
</evidence>
<dbReference type="STRING" id="100884.GCA_000269565_00936"/>
<keyword evidence="3 6" id="KW-0812">Transmembrane</keyword>
<dbReference type="Proteomes" id="UP000003157">
    <property type="component" value="Unassembled WGS sequence"/>
</dbReference>
<sequence length="320" mass="35046">METKDILGLLGGLALFLYGMKMMSDGLLDGAGIKLEYILEKLTNHKLKAILVGTLITCIIQSSSAMTVMLIGFVNAKVMKLNRAIWVIMGANIGTTMTGQLIAFDIGVFAPVFAIVGVILIVFFSWRAARLCGEVLTGIGMLFMGLEMMSQSMIPLQSSELFLNSMITLSHPLFAVLVGALFTAIIQSSSASIGILQTLAMQHLIPFSQAVYFLFGFDIGTCMTAFIASLSGCRNAKRLALFHLLFNVLGTSAFLVICQFTPIVSIVEGWTPHEPMRKIANMHTLFNVITTAAFLFIDKPILKFIERLIPLTKKREKGYI</sequence>
<dbReference type="Pfam" id="PF02690">
    <property type="entry name" value="Na_Pi_cotrans"/>
    <property type="match status" value="2"/>
</dbReference>
<protein>
    <submittedName>
        <fullName evidence="7">Sodium-dependent phosphate transporter</fullName>
    </submittedName>
</protein>
<feature type="transmembrane region" description="Helical" evidence="6">
    <location>
        <begin position="174"/>
        <end position="199"/>
    </location>
</feature>
<dbReference type="GO" id="GO:0044341">
    <property type="term" value="P:sodium-dependent phosphate transport"/>
    <property type="evidence" value="ECO:0007669"/>
    <property type="project" value="InterPro"/>
</dbReference>
<dbReference type="InterPro" id="IPR003841">
    <property type="entry name" value="Na/Pi_transpt"/>
</dbReference>
<dbReference type="OrthoDB" id="9763003at2"/>
<comment type="subcellular location">
    <subcellularLocation>
        <location evidence="1">Cell membrane</location>
        <topology evidence="1">Multi-pass membrane protein</topology>
    </subcellularLocation>
</comment>
<proteinExistence type="predicted"/>
<dbReference type="RefSeq" id="WP_008787883.1">
    <property type="nucleotide sequence ID" value="NZ_AKCB01000001.1"/>
</dbReference>
<dbReference type="HOGENOM" id="CLU_050150_0_0_9"/>
<comment type="caution">
    <text evidence="7">The sequence shown here is derived from an EMBL/GenBank/DDBJ whole genome shotgun (WGS) entry which is preliminary data.</text>
</comment>
<dbReference type="NCBIfam" id="TIGR00704">
    <property type="entry name" value="NaPi_cotrn_rel"/>
    <property type="match status" value="1"/>
</dbReference>
<evidence type="ECO:0000256" key="2">
    <source>
        <dbReference type="ARBA" id="ARBA00022475"/>
    </source>
</evidence>
<organism evidence="7 8">
    <name type="scientific">Coprobacillus cateniformis</name>
    <dbReference type="NCBI Taxonomy" id="100884"/>
    <lineage>
        <taxon>Bacteria</taxon>
        <taxon>Bacillati</taxon>
        <taxon>Bacillota</taxon>
        <taxon>Erysipelotrichia</taxon>
        <taxon>Erysipelotrichales</taxon>
        <taxon>Coprobacillaceae</taxon>
        <taxon>Coprobacillus</taxon>
    </lineage>
</organism>
<dbReference type="InterPro" id="IPR004633">
    <property type="entry name" value="NaPi_cotrn-rel/YqeW-like"/>
</dbReference>
<dbReference type="EMBL" id="ADKX01000011">
    <property type="protein sequence ID" value="EFW05949.1"/>
    <property type="molecule type" value="Genomic_DNA"/>
</dbReference>
<evidence type="ECO:0000256" key="5">
    <source>
        <dbReference type="ARBA" id="ARBA00023136"/>
    </source>
</evidence>
<accession>E7G7M9</accession>
<feature type="transmembrane region" description="Helical" evidence="6">
    <location>
        <begin position="211"/>
        <end position="232"/>
    </location>
</feature>
<reference evidence="7 8" key="1">
    <citation type="submission" date="2010-12" db="EMBL/GenBank/DDBJ databases">
        <title>The Genome Sequence of Coprobacillus sp. strain 29_1.</title>
        <authorList>
            <consortium name="The Broad Institute Genome Sequencing Platform"/>
            <person name="Earl A."/>
            <person name="Ward D."/>
            <person name="Feldgarden M."/>
            <person name="Gevers D."/>
            <person name="Daigneault M."/>
            <person name="Sibley C.D."/>
            <person name="White A."/>
            <person name="Strauss J."/>
            <person name="Allen-Vercoe E."/>
            <person name="Young S.K."/>
            <person name="Zeng Q."/>
            <person name="Gargeya S."/>
            <person name="Fitzgerald M."/>
            <person name="Haas B."/>
            <person name="Abouelleil A."/>
            <person name="Alvarado L."/>
            <person name="Arachchi H.M."/>
            <person name="Berlin A."/>
            <person name="Brown A."/>
            <person name="Chapman S.B."/>
            <person name="Chen Z."/>
            <person name="Dunbar C."/>
            <person name="Freedman E."/>
            <person name="Gearin G."/>
            <person name="Gellesch M."/>
            <person name="Goldberg J."/>
            <person name="Griggs A."/>
            <person name="Gujja S."/>
            <person name="Heilman E."/>
            <person name="Heiman D."/>
            <person name="Howarth C."/>
            <person name="Larson L."/>
            <person name="Lui A."/>
            <person name="MacDonald P.J.P."/>
            <person name="Mehta T."/>
            <person name="Montmayeur A."/>
            <person name="Murphy C."/>
            <person name="Neiman D."/>
            <person name="Pearson M."/>
            <person name="Priest M."/>
            <person name="Roberts A."/>
            <person name="Saif S."/>
            <person name="Shea T."/>
            <person name="Shenoy N."/>
            <person name="Sisk P."/>
            <person name="Stolte C."/>
            <person name="Sykes S."/>
            <person name="White J."/>
            <person name="Yandava C."/>
            <person name="Nusbaum C."/>
            <person name="Birren B."/>
        </authorList>
    </citation>
    <scope>NUCLEOTIDE SEQUENCE [LARGE SCALE GENOMIC DNA]</scope>
    <source>
        <strain evidence="7 8">29_1</strain>
    </source>
</reference>
<dbReference type="PANTHER" id="PTHR10010">
    <property type="entry name" value="SOLUTE CARRIER FAMILY 34 SODIUM PHOSPHATE , MEMBER 2-RELATED"/>
    <property type="match status" value="1"/>
</dbReference>
<keyword evidence="8" id="KW-1185">Reference proteome</keyword>
<evidence type="ECO:0000256" key="3">
    <source>
        <dbReference type="ARBA" id="ARBA00022692"/>
    </source>
</evidence>
<dbReference type="GO" id="GO:0005436">
    <property type="term" value="F:sodium:phosphate symporter activity"/>
    <property type="evidence" value="ECO:0007669"/>
    <property type="project" value="InterPro"/>
</dbReference>
<feature type="transmembrane region" description="Helical" evidence="6">
    <location>
        <begin position="108"/>
        <end position="128"/>
    </location>
</feature>